<keyword evidence="1" id="KW-1133">Transmembrane helix</keyword>
<evidence type="ECO:0000313" key="2">
    <source>
        <dbReference type="EMBL" id="HEB14120.1"/>
    </source>
</evidence>
<dbReference type="InterPro" id="IPR012902">
    <property type="entry name" value="N_methyl_site"/>
</dbReference>
<dbReference type="AlphaFoldDB" id="A0A7C1T2X8"/>
<keyword evidence="1" id="KW-0472">Membrane</keyword>
<protein>
    <submittedName>
        <fullName evidence="2">Type II secretion system protein</fullName>
    </submittedName>
</protein>
<sequence>MLSQLPTKRNAFTLIELLVVITIMAVLTAVSAAAFNSYSRTQNLSQSAKTLETALKEAQNRVLSSVEGINWGVHVVPGTNTLELFSTPSNAYTDPAAATFPRPIVSNIEFFDPLGQLPAGYNVNALFVLPHGAVGFLSDDGTICIGGSDDFDCSPDLGINCVIIGVRLQGTAQARYLK</sequence>
<comment type="caution">
    <text evidence="2">The sequence shown here is derived from an EMBL/GenBank/DDBJ whole genome shotgun (WGS) entry which is preliminary data.</text>
</comment>
<dbReference type="EMBL" id="DRHH01000076">
    <property type="protein sequence ID" value="HEB14120.1"/>
    <property type="molecule type" value="Genomic_DNA"/>
</dbReference>
<dbReference type="Pfam" id="PF07963">
    <property type="entry name" value="N_methyl"/>
    <property type="match status" value="1"/>
</dbReference>
<gene>
    <name evidence="2" type="ORF">ENI09_01790</name>
</gene>
<dbReference type="InterPro" id="IPR045584">
    <property type="entry name" value="Pilin-like"/>
</dbReference>
<dbReference type="Gene3D" id="3.30.700.10">
    <property type="entry name" value="Glycoprotein, Type 4 Pilin"/>
    <property type="match status" value="1"/>
</dbReference>
<feature type="non-terminal residue" evidence="2">
    <location>
        <position position="178"/>
    </location>
</feature>
<organism evidence="2">
    <name type="scientific">candidate division WWE3 bacterium</name>
    <dbReference type="NCBI Taxonomy" id="2053526"/>
    <lineage>
        <taxon>Bacteria</taxon>
        <taxon>Katanobacteria</taxon>
    </lineage>
</organism>
<dbReference type="NCBIfam" id="TIGR02532">
    <property type="entry name" value="IV_pilin_GFxxxE"/>
    <property type="match status" value="1"/>
</dbReference>
<name>A0A7C1T2X8_UNCKA</name>
<dbReference type="Proteomes" id="UP000885744">
    <property type="component" value="Unassembled WGS sequence"/>
</dbReference>
<dbReference type="SUPFAM" id="SSF54523">
    <property type="entry name" value="Pili subunits"/>
    <property type="match status" value="1"/>
</dbReference>
<keyword evidence="1" id="KW-0812">Transmembrane</keyword>
<feature type="transmembrane region" description="Helical" evidence="1">
    <location>
        <begin position="12"/>
        <end position="35"/>
    </location>
</feature>
<accession>A0A7C1T2X8</accession>
<reference evidence="2" key="1">
    <citation type="journal article" date="2020" name="mSystems">
        <title>Genome- and Community-Level Interaction Insights into Carbon Utilization and Element Cycling Functions of Hydrothermarchaeota in Hydrothermal Sediment.</title>
        <authorList>
            <person name="Zhou Z."/>
            <person name="Liu Y."/>
            <person name="Xu W."/>
            <person name="Pan J."/>
            <person name="Luo Z.H."/>
            <person name="Li M."/>
        </authorList>
    </citation>
    <scope>NUCLEOTIDE SEQUENCE [LARGE SCALE GENOMIC DNA]</scope>
    <source>
        <strain evidence="2">HyVt-365</strain>
    </source>
</reference>
<proteinExistence type="predicted"/>
<evidence type="ECO:0000256" key="1">
    <source>
        <dbReference type="SAM" id="Phobius"/>
    </source>
</evidence>